<reference evidence="7" key="2">
    <citation type="submission" date="2023-05" db="EMBL/GenBank/DDBJ databases">
        <authorList>
            <consortium name="Lawrence Berkeley National Laboratory"/>
            <person name="Steindorff A."/>
            <person name="Hensen N."/>
            <person name="Bonometti L."/>
            <person name="Westerberg I."/>
            <person name="Brannstrom I.O."/>
            <person name="Guillou S."/>
            <person name="Cros-Aarteil S."/>
            <person name="Calhoun S."/>
            <person name="Haridas S."/>
            <person name="Kuo A."/>
            <person name="Mondo S."/>
            <person name="Pangilinan J."/>
            <person name="Riley R."/>
            <person name="Labutti K."/>
            <person name="Andreopoulos B."/>
            <person name="Lipzen A."/>
            <person name="Chen C."/>
            <person name="Yanf M."/>
            <person name="Daum C."/>
            <person name="Ng V."/>
            <person name="Clum A."/>
            <person name="Ohm R."/>
            <person name="Martin F."/>
            <person name="Silar P."/>
            <person name="Natvig D."/>
            <person name="Lalanne C."/>
            <person name="Gautier V."/>
            <person name="Ament-Velasquez S.L."/>
            <person name="Kruys A."/>
            <person name="Hutchinson M.I."/>
            <person name="Powell A.J."/>
            <person name="Barry K."/>
            <person name="Miller A.N."/>
            <person name="Grigoriev I.V."/>
            <person name="Debuchy R."/>
            <person name="Gladieux P."/>
            <person name="Thoren M.H."/>
            <person name="Johannesson H."/>
        </authorList>
    </citation>
    <scope>NUCLEOTIDE SEQUENCE</scope>
    <source>
        <strain evidence="7">PSN293</strain>
    </source>
</reference>
<evidence type="ECO:0000256" key="1">
    <source>
        <dbReference type="ARBA" id="ARBA00022723"/>
    </source>
</evidence>
<protein>
    <submittedName>
        <fullName evidence="7">G-protein alpha subunit-domain-containing protein</fullName>
    </submittedName>
</protein>
<keyword evidence="1" id="KW-0479">Metal-binding</keyword>
<evidence type="ECO:0000313" key="8">
    <source>
        <dbReference type="Proteomes" id="UP001301769"/>
    </source>
</evidence>
<organism evidence="7 8">
    <name type="scientific">Rhypophila decipiens</name>
    <dbReference type="NCBI Taxonomy" id="261697"/>
    <lineage>
        <taxon>Eukaryota</taxon>
        <taxon>Fungi</taxon>
        <taxon>Dikarya</taxon>
        <taxon>Ascomycota</taxon>
        <taxon>Pezizomycotina</taxon>
        <taxon>Sordariomycetes</taxon>
        <taxon>Sordariomycetidae</taxon>
        <taxon>Sordariales</taxon>
        <taxon>Naviculisporaceae</taxon>
        <taxon>Rhypophila</taxon>
    </lineage>
</organism>
<feature type="region of interest" description="Disordered" evidence="6">
    <location>
        <begin position="498"/>
        <end position="517"/>
    </location>
</feature>
<feature type="binding site" evidence="5">
    <location>
        <begin position="485"/>
        <end position="488"/>
    </location>
    <ligand>
        <name>GTP</name>
        <dbReference type="ChEBI" id="CHEBI:37565"/>
    </ligand>
</feature>
<keyword evidence="4" id="KW-0807">Transducer</keyword>
<dbReference type="InterPro" id="IPR001019">
    <property type="entry name" value="Gprotein_alpha_su"/>
</dbReference>
<dbReference type="InterPro" id="IPR027417">
    <property type="entry name" value="P-loop_NTPase"/>
</dbReference>
<dbReference type="GO" id="GO:0005737">
    <property type="term" value="C:cytoplasm"/>
    <property type="evidence" value="ECO:0007669"/>
    <property type="project" value="TreeGrafter"/>
</dbReference>
<evidence type="ECO:0000256" key="5">
    <source>
        <dbReference type="PIRSR" id="PIRSR601019-1"/>
    </source>
</evidence>
<dbReference type="Gene3D" id="3.40.50.300">
    <property type="entry name" value="P-loop containing nucleotide triphosphate hydrolases"/>
    <property type="match status" value="1"/>
</dbReference>
<dbReference type="EMBL" id="MU858317">
    <property type="protein sequence ID" value="KAK4207144.1"/>
    <property type="molecule type" value="Genomic_DNA"/>
</dbReference>
<dbReference type="AlphaFoldDB" id="A0AAN7B1U1"/>
<dbReference type="Proteomes" id="UP001301769">
    <property type="component" value="Unassembled WGS sequence"/>
</dbReference>
<keyword evidence="2 5" id="KW-0547">Nucleotide-binding</keyword>
<dbReference type="GO" id="GO:0005525">
    <property type="term" value="F:GTP binding"/>
    <property type="evidence" value="ECO:0007669"/>
    <property type="project" value="UniProtKB-KW"/>
</dbReference>
<feature type="compositionally biased region" description="Polar residues" evidence="6">
    <location>
        <begin position="499"/>
        <end position="509"/>
    </location>
</feature>
<keyword evidence="3 5" id="KW-0342">GTP-binding</keyword>
<evidence type="ECO:0000256" key="4">
    <source>
        <dbReference type="ARBA" id="ARBA00023224"/>
    </source>
</evidence>
<dbReference type="GO" id="GO:0001664">
    <property type="term" value="F:G protein-coupled receptor binding"/>
    <property type="evidence" value="ECO:0007669"/>
    <property type="project" value="TreeGrafter"/>
</dbReference>
<comment type="caution">
    <text evidence="7">The sequence shown here is derived from an EMBL/GenBank/DDBJ whole genome shotgun (WGS) entry which is preliminary data.</text>
</comment>
<reference evidence="7" key="1">
    <citation type="journal article" date="2023" name="Mol. Phylogenet. Evol.">
        <title>Genome-scale phylogeny and comparative genomics of the fungal order Sordariales.</title>
        <authorList>
            <person name="Hensen N."/>
            <person name="Bonometti L."/>
            <person name="Westerberg I."/>
            <person name="Brannstrom I.O."/>
            <person name="Guillou S."/>
            <person name="Cros-Aarteil S."/>
            <person name="Calhoun S."/>
            <person name="Haridas S."/>
            <person name="Kuo A."/>
            <person name="Mondo S."/>
            <person name="Pangilinan J."/>
            <person name="Riley R."/>
            <person name="LaButti K."/>
            <person name="Andreopoulos B."/>
            <person name="Lipzen A."/>
            <person name="Chen C."/>
            <person name="Yan M."/>
            <person name="Daum C."/>
            <person name="Ng V."/>
            <person name="Clum A."/>
            <person name="Steindorff A."/>
            <person name="Ohm R.A."/>
            <person name="Martin F."/>
            <person name="Silar P."/>
            <person name="Natvig D.O."/>
            <person name="Lalanne C."/>
            <person name="Gautier V."/>
            <person name="Ament-Velasquez S.L."/>
            <person name="Kruys A."/>
            <person name="Hutchinson M.I."/>
            <person name="Powell A.J."/>
            <person name="Barry K."/>
            <person name="Miller A.N."/>
            <person name="Grigoriev I.V."/>
            <person name="Debuchy R."/>
            <person name="Gladieux P."/>
            <person name="Hiltunen Thoren M."/>
            <person name="Johannesson H."/>
        </authorList>
    </citation>
    <scope>NUCLEOTIDE SEQUENCE</scope>
    <source>
        <strain evidence="7">PSN293</strain>
    </source>
</reference>
<gene>
    <name evidence="7" type="ORF">QBC37DRAFT_327891</name>
</gene>
<evidence type="ECO:0000256" key="2">
    <source>
        <dbReference type="ARBA" id="ARBA00022741"/>
    </source>
</evidence>
<evidence type="ECO:0000256" key="6">
    <source>
        <dbReference type="SAM" id="MobiDB-lite"/>
    </source>
</evidence>
<dbReference type="GO" id="GO:0046872">
    <property type="term" value="F:metal ion binding"/>
    <property type="evidence" value="ECO:0007669"/>
    <property type="project" value="UniProtKB-KW"/>
</dbReference>
<dbReference type="SUPFAM" id="SSF52540">
    <property type="entry name" value="P-loop containing nucleoside triphosphate hydrolases"/>
    <property type="match status" value="1"/>
</dbReference>
<evidence type="ECO:0000313" key="7">
    <source>
        <dbReference type="EMBL" id="KAK4207144.1"/>
    </source>
</evidence>
<name>A0AAN7B1U1_9PEZI</name>
<dbReference type="Pfam" id="PF00503">
    <property type="entry name" value="G-alpha"/>
    <property type="match status" value="1"/>
</dbReference>
<sequence length="530" mass="59350">MADPISILGTAGAVANIIDVLGKLITTFAELRSQWQEADLAVLALESELAALNAALTKIKEWAVSCSDDPHHQLTMDLDRCVVCCRLLIARIDAELSQFQTTAENRLDTAAMTLLLTACNTTMLSKQKGLLEDTQTRRVFKTMQDDTASLLVHRDVDSLLTGTATSITSFKRSIIFHFDSTLFTSRIYQRWIRGSVKKALFDQQTEKGATTSGSKKVHVNYQQRINRKRWETEDSQMLAQLLKQTIQDTNKESLRVGGSKVLVIGDRSRADIICAISLHAYTKDGPEAHASYDCCLVKHRTLEYAFRCAKAFADALQKHQVAPKTEDIWRHISYIQSAKFRPTLPRSANCLGRFKDPKFASSVAAIISSSYFSMDQCDDLDLPIQLYPTSNTGSSIWSISFPADAMHSFYIELTDPKGYERRDEMEHWLPKCDSVDAILFVVDVDSYNPLDLGDSKNPMTEKLQFFESVVNSKSMAGAHVILVFNKIDVFQERLKLSPPESQLPGSESKSPPGGWAFEPLLSRITELNRV</sequence>
<proteinExistence type="predicted"/>
<dbReference type="GO" id="GO:0031683">
    <property type="term" value="F:G-protein beta/gamma-subunit complex binding"/>
    <property type="evidence" value="ECO:0007669"/>
    <property type="project" value="InterPro"/>
</dbReference>
<dbReference type="PANTHER" id="PTHR10218">
    <property type="entry name" value="GTP-BINDING PROTEIN ALPHA SUBUNIT"/>
    <property type="match status" value="1"/>
</dbReference>
<dbReference type="GO" id="GO:0003924">
    <property type="term" value="F:GTPase activity"/>
    <property type="evidence" value="ECO:0007669"/>
    <property type="project" value="InterPro"/>
</dbReference>
<dbReference type="PANTHER" id="PTHR10218:SF302">
    <property type="entry name" value="GUANINE NUCLEOTIDE-BINDING PROTEIN ALPHA-5 SUBUNIT"/>
    <property type="match status" value="1"/>
</dbReference>
<dbReference type="GO" id="GO:0007188">
    <property type="term" value="P:adenylate cyclase-modulating G protein-coupled receptor signaling pathway"/>
    <property type="evidence" value="ECO:0007669"/>
    <property type="project" value="TreeGrafter"/>
</dbReference>
<dbReference type="GO" id="GO:0005834">
    <property type="term" value="C:heterotrimeric G-protein complex"/>
    <property type="evidence" value="ECO:0007669"/>
    <property type="project" value="TreeGrafter"/>
</dbReference>
<accession>A0AAN7B1U1</accession>
<keyword evidence="8" id="KW-1185">Reference proteome</keyword>
<evidence type="ECO:0000256" key="3">
    <source>
        <dbReference type="ARBA" id="ARBA00023134"/>
    </source>
</evidence>
<dbReference type="PROSITE" id="PS51882">
    <property type="entry name" value="G_ALPHA"/>
    <property type="match status" value="1"/>
</dbReference>